<keyword evidence="2" id="KW-1185">Reference proteome</keyword>
<protein>
    <submittedName>
        <fullName evidence="1">Uncharacterized protein</fullName>
    </submittedName>
</protein>
<reference evidence="1 2" key="1">
    <citation type="journal article" date="2023" name="IScience">
        <title>Expanded male sex-determining region conserved during the evolution of homothallism in the green alga Volvox.</title>
        <authorList>
            <person name="Yamamoto K."/>
            <person name="Matsuzaki R."/>
            <person name="Mahakham W."/>
            <person name="Heman W."/>
            <person name="Sekimoto H."/>
            <person name="Kawachi M."/>
            <person name="Minakuchi Y."/>
            <person name="Toyoda A."/>
            <person name="Nozaki H."/>
        </authorList>
    </citation>
    <scope>NUCLEOTIDE SEQUENCE [LARGE SCALE GENOMIC DNA]</scope>
    <source>
        <strain evidence="1 2">NIES-4468</strain>
    </source>
</reference>
<dbReference type="EMBL" id="BSDZ01000013">
    <property type="protein sequence ID" value="GLI62740.1"/>
    <property type="molecule type" value="Genomic_DNA"/>
</dbReference>
<gene>
    <name evidence="1" type="ORF">VaNZ11_005477</name>
</gene>
<proteinExistence type="predicted"/>
<accession>A0ABQ5RYT2</accession>
<sequence>MSEQLAVYRRCRRQYPGTAACVLLPAFCQRKAEASLKGMRRVHRFEPGTVLFNGVDREGMLAPWPGTSYSVDVWYEASDEGSVSVVPRFISRRCVGQCDATRRCADLMNA</sequence>
<name>A0ABQ5RYT2_9CHLO</name>
<dbReference type="Proteomes" id="UP001165090">
    <property type="component" value="Unassembled WGS sequence"/>
</dbReference>
<evidence type="ECO:0000313" key="1">
    <source>
        <dbReference type="EMBL" id="GLI62740.1"/>
    </source>
</evidence>
<evidence type="ECO:0000313" key="2">
    <source>
        <dbReference type="Proteomes" id="UP001165090"/>
    </source>
</evidence>
<comment type="caution">
    <text evidence="1">The sequence shown here is derived from an EMBL/GenBank/DDBJ whole genome shotgun (WGS) entry which is preliminary data.</text>
</comment>
<organism evidence="1 2">
    <name type="scientific">Volvox africanus</name>
    <dbReference type="NCBI Taxonomy" id="51714"/>
    <lineage>
        <taxon>Eukaryota</taxon>
        <taxon>Viridiplantae</taxon>
        <taxon>Chlorophyta</taxon>
        <taxon>core chlorophytes</taxon>
        <taxon>Chlorophyceae</taxon>
        <taxon>CS clade</taxon>
        <taxon>Chlamydomonadales</taxon>
        <taxon>Volvocaceae</taxon>
        <taxon>Volvox</taxon>
    </lineage>
</organism>